<reference evidence="1" key="1">
    <citation type="submission" date="2020-11" db="EMBL/GenBank/DDBJ databases">
        <authorList>
            <person name="Whiteford S."/>
        </authorList>
    </citation>
    <scope>NUCLEOTIDE SEQUENCE</scope>
</reference>
<name>A0A8S4FYJ8_PLUXY</name>
<keyword evidence="2" id="KW-1185">Reference proteome</keyword>
<protein>
    <submittedName>
        <fullName evidence="1">(diamondback moth) hypothetical protein</fullName>
    </submittedName>
</protein>
<gene>
    <name evidence="1" type="ORF">PLXY2_LOCUS11860</name>
</gene>
<dbReference type="AlphaFoldDB" id="A0A8S4FYJ8"/>
<evidence type="ECO:0000313" key="2">
    <source>
        <dbReference type="Proteomes" id="UP000653454"/>
    </source>
</evidence>
<evidence type="ECO:0000313" key="1">
    <source>
        <dbReference type="EMBL" id="CAG9133665.1"/>
    </source>
</evidence>
<sequence>MASQARPVRRPLSPSRVILARLFRGSSSRAATVAESQSIRLQDCAEESNPPPPPLPPIDFDY</sequence>
<proteinExistence type="predicted"/>
<organism evidence="1 2">
    <name type="scientific">Plutella xylostella</name>
    <name type="common">Diamondback moth</name>
    <name type="synonym">Plutella maculipennis</name>
    <dbReference type="NCBI Taxonomy" id="51655"/>
    <lineage>
        <taxon>Eukaryota</taxon>
        <taxon>Metazoa</taxon>
        <taxon>Ecdysozoa</taxon>
        <taxon>Arthropoda</taxon>
        <taxon>Hexapoda</taxon>
        <taxon>Insecta</taxon>
        <taxon>Pterygota</taxon>
        <taxon>Neoptera</taxon>
        <taxon>Endopterygota</taxon>
        <taxon>Lepidoptera</taxon>
        <taxon>Glossata</taxon>
        <taxon>Ditrysia</taxon>
        <taxon>Yponomeutoidea</taxon>
        <taxon>Plutellidae</taxon>
        <taxon>Plutella</taxon>
    </lineage>
</organism>
<comment type="caution">
    <text evidence="1">The sequence shown here is derived from an EMBL/GenBank/DDBJ whole genome shotgun (WGS) entry which is preliminary data.</text>
</comment>
<accession>A0A8S4FYJ8</accession>
<dbReference type="EMBL" id="CAJHNJ030000065">
    <property type="protein sequence ID" value="CAG9133665.1"/>
    <property type="molecule type" value="Genomic_DNA"/>
</dbReference>
<dbReference type="Proteomes" id="UP000653454">
    <property type="component" value="Unassembled WGS sequence"/>
</dbReference>